<dbReference type="GO" id="GO:0032259">
    <property type="term" value="P:methylation"/>
    <property type="evidence" value="ECO:0007669"/>
    <property type="project" value="InterPro"/>
</dbReference>
<feature type="domain" description="RNA-binding S4" evidence="3">
    <location>
        <begin position="3"/>
        <end position="68"/>
    </location>
</feature>
<sequence length="262" mass="28352">MKSRLDSELVRRKIARSRDDARELIESGSVLVNGIVATKVATLVVENASIALNGDREEYVSRGARKLVGALDSFGISSFEGLRVLDAGASTGGFTEVLLRRGASKVYAVDVGYGQLAWSLQSHPQVRVMDRTNVRDLAPESVEGRVDVVVADLSFISLTTVLPVLVSLTKEEGELFLMVKPQFEVGREQLGSGGVVREPELRAAAVRRVTEEAWKLGFGVKGIVASSLPGPAGNVEYFIWLRKGSEQLRESDLARAIEEGPS</sequence>
<dbReference type="Pfam" id="PF01479">
    <property type="entry name" value="S4"/>
    <property type="match status" value="1"/>
</dbReference>
<dbReference type="SMART" id="SM00363">
    <property type="entry name" value="S4"/>
    <property type="match status" value="1"/>
</dbReference>
<dbReference type="Gene3D" id="3.40.50.150">
    <property type="entry name" value="Vaccinia Virus protein VP39"/>
    <property type="match status" value="1"/>
</dbReference>
<dbReference type="Pfam" id="PF01728">
    <property type="entry name" value="FtsJ"/>
    <property type="match status" value="1"/>
</dbReference>
<dbReference type="InterPro" id="IPR029063">
    <property type="entry name" value="SAM-dependent_MTases_sf"/>
</dbReference>
<evidence type="ECO:0000256" key="2">
    <source>
        <dbReference type="ARBA" id="ARBA00029460"/>
    </source>
</evidence>
<dbReference type="AlphaFoldDB" id="A0A6J6DKC3"/>
<dbReference type="EMBL" id="CAEZTJ010000029">
    <property type="protein sequence ID" value="CAB4563786.1"/>
    <property type="molecule type" value="Genomic_DNA"/>
</dbReference>
<dbReference type="InterPro" id="IPR047048">
    <property type="entry name" value="TlyA"/>
</dbReference>
<organism evidence="4">
    <name type="scientific">freshwater metagenome</name>
    <dbReference type="NCBI Taxonomy" id="449393"/>
    <lineage>
        <taxon>unclassified sequences</taxon>
        <taxon>metagenomes</taxon>
        <taxon>ecological metagenomes</taxon>
    </lineage>
</organism>
<keyword evidence="1" id="KW-0694">RNA-binding</keyword>
<reference evidence="4" key="1">
    <citation type="submission" date="2020-05" db="EMBL/GenBank/DDBJ databases">
        <authorList>
            <person name="Chiriac C."/>
            <person name="Salcher M."/>
            <person name="Ghai R."/>
            <person name="Kavagutti S V."/>
        </authorList>
    </citation>
    <scope>NUCLEOTIDE SEQUENCE</scope>
</reference>
<dbReference type="InterPro" id="IPR004538">
    <property type="entry name" value="Hemolysin_A/TlyA"/>
</dbReference>
<dbReference type="PANTHER" id="PTHR32319:SF0">
    <property type="entry name" value="BACTERIAL HEMOLYSIN-LIKE PROTEIN"/>
    <property type="match status" value="1"/>
</dbReference>
<comment type="similarity">
    <text evidence="2">Belongs to the TlyA family.</text>
</comment>
<protein>
    <submittedName>
        <fullName evidence="4">Unannotated protein</fullName>
    </submittedName>
</protein>
<dbReference type="InterPro" id="IPR002877">
    <property type="entry name" value="RNA_MeTrfase_FtsJ_dom"/>
</dbReference>
<evidence type="ECO:0000259" key="3">
    <source>
        <dbReference type="SMART" id="SM00363"/>
    </source>
</evidence>
<evidence type="ECO:0000313" key="4">
    <source>
        <dbReference type="EMBL" id="CAB4563786.1"/>
    </source>
</evidence>
<name>A0A6J6DKC3_9ZZZZ</name>
<accession>A0A6J6DKC3</accession>
<dbReference type="GO" id="GO:0008168">
    <property type="term" value="F:methyltransferase activity"/>
    <property type="evidence" value="ECO:0007669"/>
    <property type="project" value="InterPro"/>
</dbReference>
<evidence type="ECO:0000256" key="1">
    <source>
        <dbReference type="ARBA" id="ARBA00022884"/>
    </source>
</evidence>
<gene>
    <name evidence="4" type="ORF">UFOPK1650_00339</name>
</gene>
<proteinExistence type="inferred from homology"/>
<dbReference type="CDD" id="cd02440">
    <property type="entry name" value="AdoMet_MTases"/>
    <property type="match status" value="1"/>
</dbReference>
<dbReference type="SUPFAM" id="SSF55174">
    <property type="entry name" value="Alpha-L RNA-binding motif"/>
    <property type="match status" value="1"/>
</dbReference>
<dbReference type="PROSITE" id="PS50889">
    <property type="entry name" value="S4"/>
    <property type="match status" value="1"/>
</dbReference>
<dbReference type="Gene3D" id="3.10.290.10">
    <property type="entry name" value="RNA-binding S4 domain"/>
    <property type="match status" value="1"/>
</dbReference>
<dbReference type="InterPro" id="IPR002942">
    <property type="entry name" value="S4_RNA-bd"/>
</dbReference>
<dbReference type="NCBIfam" id="TIGR00478">
    <property type="entry name" value="tly"/>
    <property type="match status" value="1"/>
</dbReference>
<dbReference type="PANTHER" id="PTHR32319">
    <property type="entry name" value="BACTERIAL HEMOLYSIN-LIKE PROTEIN"/>
    <property type="match status" value="1"/>
</dbReference>
<dbReference type="CDD" id="cd00165">
    <property type="entry name" value="S4"/>
    <property type="match status" value="1"/>
</dbReference>
<dbReference type="SUPFAM" id="SSF53335">
    <property type="entry name" value="S-adenosyl-L-methionine-dependent methyltransferases"/>
    <property type="match status" value="1"/>
</dbReference>
<dbReference type="GO" id="GO:0003723">
    <property type="term" value="F:RNA binding"/>
    <property type="evidence" value="ECO:0007669"/>
    <property type="project" value="UniProtKB-KW"/>
</dbReference>
<dbReference type="InterPro" id="IPR036986">
    <property type="entry name" value="S4_RNA-bd_sf"/>
</dbReference>
<dbReference type="PIRSF" id="PIRSF005578">
    <property type="entry name" value="TlyA"/>
    <property type="match status" value="1"/>
</dbReference>